<dbReference type="PROSITE" id="PS51296">
    <property type="entry name" value="RIESKE"/>
    <property type="match status" value="1"/>
</dbReference>
<sequence>MSAITQNLIPATSAKENTLISFNDWPSNWKTGTQSVGTGRYTETEFAQLEFEKLWKKVWQAAARLDEIPETGDYTTYKIGDQSILLVRIDENNVKAYYNFCPHRGTTLGEGCGHFKDHKIICPYHGWRWDLAGNIQMILERNEFAGGNLRDEDVAMRSVHCVVYAGFVFINLDENPQPFEEFIAPVKPFLEDFVLADMHHDWWKRAPVPCNWKVAQEAFFEAYHVSATHPQLEKVGREVVYGDRQDGEMFYRDLTYIPQQNGHGHFFGGAKTPIAGHVQEPTSQDNMIDAMAQRMNLTAEGLQAMILKADIELLLSLKEKNLPADANPGAEYVKLQYETAAQQNRPMPKMTAENVGKWGGVNFIFPNILILPQAGNAAMYRVLPHPTDPNQCIFEIRSLKTLPAAQTPQRAEVLEVTDPEQQLGLIPRQDLSNLPRVQEGLRSQGMKQAWLAEKQESLILNMHRELDRYLLADTNG</sequence>
<evidence type="ECO:0000256" key="2">
    <source>
        <dbReference type="ARBA" id="ARBA00022714"/>
    </source>
</evidence>
<evidence type="ECO:0000313" key="9">
    <source>
        <dbReference type="Proteomes" id="UP000787472"/>
    </source>
</evidence>
<dbReference type="InterPro" id="IPR017941">
    <property type="entry name" value="Rieske_2Fe-2S"/>
</dbReference>
<comment type="cofactor">
    <cofactor evidence="1">
        <name>Fe cation</name>
        <dbReference type="ChEBI" id="CHEBI:24875"/>
    </cofactor>
</comment>
<dbReference type="Proteomes" id="UP000787472">
    <property type="component" value="Unassembled WGS sequence"/>
</dbReference>
<dbReference type="Pfam" id="PF00355">
    <property type="entry name" value="Rieske"/>
    <property type="match status" value="1"/>
</dbReference>
<keyword evidence="2" id="KW-0001">2Fe-2S</keyword>
<dbReference type="AlphaFoldDB" id="A0A9E5JVF3"/>
<accession>A0A9E5JVF3</accession>
<evidence type="ECO:0000313" key="8">
    <source>
        <dbReference type="EMBL" id="NHO65989.1"/>
    </source>
</evidence>
<dbReference type="RefSeq" id="WP_167185956.1">
    <property type="nucleotide sequence ID" value="NZ_JAAONZ010000006.1"/>
</dbReference>
<evidence type="ECO:0000256" key="3">
    <source>
        <dbReference type="ARBA" id="ARBA00022723"/>
    </source>
</evidence>
<evidence type="ECO:0000256" key="4">
    <source>
        <dbReference type="ARBA" id="ARBA00023002"/>
    </source>
</evidence>
<reference evidence="8" key="1">
    <citation type="submission" date="2020-03" db="EMBL/GenBank/DDBJ databases">
        <authorList>
            <person name="Guo F."/>
        </authorList>
    </citation>
    <scope>NUCLEOTIDE SEQUENCE</scope>
    <source>
        <strain evidence="8">JCM 30134</strain>
    </source>
</reference>
<name>A0A9E5JVF3_9GAMM</name>
<dbReference type="SUPFAM" id="SSF50022">
    <property type="entry name" value="ISP domain"/>
    <property type="match status" value="1"/>
</dbReference>
<dbReference type="InterPro" id="IPR036922">
    <property type="entry name" value="Rieske_2Fe-2S_sf"/>
</dbReference>
<dbReference type="GO" id="GO:0051537">
    <property type="term" value="F:2 iron, 2 sulfur cluster binding"/>
    <property type="evidence" value="ECO:0007669"/>
    <property type="project" value="UniProtKB-KW"/>
</dbReference>
<dbReference type="PANTHER" id="PTHR43756">
    <property type="entry name" value="CHOLINE MONOOXYGENASE, CHLOROPLASTIC"/>
    <property type="match status" value="1"/>
</dbReference>
<evidence type="ECO:0000259" key="7">
    <source>
        <dbReference type="PROSITE" id="PS51296"/>
    </source>
</evidence>
<dbReference type="InterPro" id="IPR015879">
    <property type="entry name" value="Ring_hydroxy_dOase_asu_C_dom"/>
</dbReference>
<dbReference type="Pfam" id="PF00848">
    <property type="entry name" value="Ring_hydroxyl_A"/>
    <property type="match status" value="2"/>
</dbReference>
<protein>
    <submittedName>
        <fullName evidence="8">Rieske 2Fe-2S domain-containing protein</fullName>
    </submittedName>
</protein>
<keyword evidence="5" id="KW-0408">Iron</keyword>
<dbReference type="InterPro" id="IPR001663">
    <property type="entry name" value="Rng_hydr_dOase-A"/>
</dbReference>
<dbReference type="SUPFAM" id="SSF55961">
    <property type="entry name" value="Bet v1-like"/>
    <property type="match status" value="1"/>
</dbReference>
<dbReference type="PRINTS" id="PR00090">
    <property type="entry name" value="RNGDIOXGNASE"/>
</dbReference>
<evidence type="ECO:0000256" key="1">
    <source>
        <dbReference type="ARBA" id="ARBA00001962"/>
    </source>
</evidence>
<keyword evidence="6" id="KW-0411">Iron-sulfur</keyword>
<organism evidence="8 9">
    <name type="scientific">Pseudomaricurvus hydrocarbonicus</name>
    <dbReference type="NCBI Taxonomy" id="1470433"/>
    <lineage>
        <taxon>Bacteria</taxon>
        <taxon>Pseudomonadati</taxon>
        <taxon>Pseudomonadota</taxon>
        <taxon>Gammaproteobacteria</taxon>
        <taxon>Cellvibrionales</taxon>
        <taxon>Cellvibrionaceae</taxon>
        <taxon>Pseudomaricurvus</taxon>
    </lineage>
</organism>
<gene>
    <name evidence="8" type="ORF">G8770_10585</name>
</gene>
<evidence type="ECO:0000256" key="5">
    <source>
        <dbReference type="ARBA" id="ARBA00023004"/>
    </source>
</evidence>
<dbReference type="Gene3D" id="3.90.380.10">
    <property type="entry name" value="Naphthalene 1,2-dioxygenase Alpha Subunit, Chain A, domain 1"/>
    <property type="match status" value="1"/>
</dbReference>
<proteinExistence type="predicted"/>
<dbReference type="EMBL" id="JAAONZ010000006">
    <property type="protein sequence ID" value="NHO65989.1"/>
    <property type="molecule type" value="Genomic_DNA"/>
</dbReference>
<dbReference type="GO" id="GO:0016491">
    <property type="term" value="F:oxidoreductase activity"/>
    <property type="evidence" value="ECO:0007669"/>
    <property type="project" value="UniProtKB-KW"/>
</dbReference>
<keyword evidence="9" id="KW-1185">Reference proteome</keyword>
<evidence type="ECO:0000256" key="6">
    <source>
        <dbReference type="ARBA" id="ARBA00023014"/>
    </source>
</evidence>
<feature type="domain" description="Rieske" evidence="7">
    <location>
        <begin position="59"/>
        <end position="170"/>
    </location>
</feature>
<dbReference type="Gene3D" id="2.102.10.10">
    <property type="entry name" value="Rieske [2Fe-2S] iron-sulphur domain"/>
    <property type="match status" value="1"/>
</dbReference>
<dbReference type="PANTHER" id="PTHR43756:SF5">
    <property type="entry name" value="CHOLINE MONOOXYGENASE, CHLOROPLASTIC"/>
    <property type="match status" value="1"/>
</dbReference>
<comment type="caution">
    <text evidence="8">The sequence shown here is derived from an EMBL/GenBank/DDBJ whole genome shotgun (WGS) entry which is preliminary data.</text>
</comment>
<keyword evidence="3" id="KW-0479">Metal-binding</keyword>
<dbReference type="GO" id="GO:0005506">
    <property type="term" value="F:iron ion binding"/>
    <property type="evidence" value="ECO:0007669"/>
    <property type="project" value="InterPro"/>
</dbReference>
<keyword evidence="4" id="KW-0560">Oxidoreductase</keyword>
<dbReference type="CDD" id="cd03469">
    <property type="entry name" value="Rieske_RO_Alpha_N"/>
    <property type="match status" value="1"/>
</dbReference>